<evidence type="ECO:0000256" key="7">
    <source>
        <dbReference type="ARBA" id="ARBA00047343"/>
    </source>
</evidence>
<keyword evidence="3 12" id="KW-0808">Transferase</keyword>
<dbReference type="InterPro" id="IPR029044">
    <property type="entry name" value="Nucleotide-diphossugar_trans"/>
</dbReference>
<accession>A0ABW3F838</accession>
<evidence type="ECO:0000256" key="4">
    <source>
        <dbReference type="ARBA" id="ARBA00022695"/>
    </source>
</evidence>
<dbReference type="GO" id="GO:0004476">
    <property type="term" value="F:mannose-6-phosphate isomerase activity"/>
    <property type="evidence" value="ECO:0007669"/>
    <property type="project" value="UniProtKB-EC"/>
</dbReference>
<dbReference type="Pfam" id="PF00483">
    <property type="entry name" value="NTP_transferase"/>
    <property type="match status" value="1"/>
</dbReference>
<dbReference type="Proteomes" id="UP001597128">
    <property type="component" value="Unassembled WGS sequence"/>
</dbReference>
<dbReference type="EC" id="2.7.7.13" evidence="2"/>
<keyword evidence="13" id="KW-1185">Reference proteome</keyword>
<reference evidence="13" key="1">
    <citation type="journal article" date="2019" name="Int. J. Syst. Evol. Microbiol.">
        <title>The Global Catalogue of Microorganisms (GCM) 10K type strain sequencing project: providing services to taxonomists for standard genome sequencing and annotation.</title>
        <authorList>
            <consortium name="The Broad Institute Genomics Platform"/>
            <consortium name="The Broad Institute Genome Sequencing Center for Infectious Disease"/>
            <person name="Wu L."/>
            <person name="Ma J."/>
        </authorList>
    </citation>
    <scope>NUCLEOTIDE SEQUENCE [LARGE SCALE GENOMIC DNA]</scope>
    <source>
        <strain evidence="13">CCUG 58412</strain>
    </source>
</reference>
<evidence type="ECO:0000259" key="11">
    <source>
        <dbReference type="Pfam" id="PF22640"/>
    </source>
</evidence>
<dbReference type="GO" id="GO:0004475">
    <property type="term" value="F:mannose-1-phosphate guanylyltransferase (GTP) activity"/>
    <property type="evidence" value="ECO:0007669"/>
    <property type="project" value="UniProtKB-EC"/>
</dbReference>
<evidence type="ECO:0000256" key="1">
    <source>
        <dbReference type="ARBA" id="ARBA00006115"/>
    </source>
</evidence>
<proteinExistence type="inferred from homology"/>
<keyword evidence="6" id="KW-0342">GTP-binding</keyword>
<comment type="caution">
    <text evidence="12">The sequence shown here is derived from an EMBL/GenBank/DDBJ whole genome shotgun (WGS) entry which is preliminary data.</text>
</comment>
<evidence type="ECO:0000259" key="9">
    <source>
        <dbReference type="Pfam" id="PF00483"/>
    </source>
</evidence>
<dbReference type="InterPro" id="IPR049577">
    <property type="entry name" value="GMPP_N"/>
</dbReference>
<evidence type="ECO:0000259" key="10">
    <source>
        <dbReference type="Pfam" id="PF01050"/>
    </source>
</evidence>
<evidence type="ECO:0000313" key="13">
    <source>
        <dbReference type="Proteomes" id="UP001597128"/>
    </source>
</evidence>
<dbReference type="InterPro" id="IPR001538">
    <property type="entry name" value="Man6P_isomerase-2_C"/>
</dbReference>
<dbReference type="CDD" id="cd02213">
    <property type="entry name" value="cupin_PMI_typeII_C"/>
    <property type="match status" value="1"/>
</dbReference>
<gene>
    <name evidence="12" type="ORF">ACFQ1Z_03380</name>
</gene>
<dbReference type="SUPFAM" id="SSF53448">
    <property type="entry name" value="Nucleotide-diphospho-sugar transferases"/>
    <property type="match status" value="1"/>
</dbReference>
<evidence type="ECO:0000256" key="5">
    <source>
        <dbReference type="ARBA" id="ARBA00022741"/>
    </source>
</evidence>
<dbReference type="Pfam" id="PF22640">
    <property type="entry name" value="ManC_GMP_beta-helix"/>
    <property type="match status" value="1"/>
</dbReference>
<evidence type="ECO:0000256" key="6">
    <source>
        <dbReference type="ARBA" id="ARBA00023134"/>
    </source>
</evidence>
<feature type="domain" description="Mannose-6-phosphate isomerase type II C-terminal" evidence="10">
    <location>
        <begin position="351"/>
        <end position="465"/>
    </location>
</feature>
<dbReference type="EMBL" id="JBHTKB010000001">
    <property type="protein sequence ID" value="MFD0912582.1"/>
    <property type="molecule type" value="Genomic_DNA"/>
</dbReference>
<evidence type="ECO:0000256" key="8">
    <source>
        <dbReference type="RuleBase" id="RU004190"/>
    </source>
</evidence>
<dbReference type="SUPFAM" id="SSF51182">
    <property type="entry name" value="RmlC-like cupins"/>
    <property type="match status" value="1"/>
</dbReference>
<dbReference type="Pfam" id="PF01050">
    <property type="entry name" value="MannoseP_isomer"/>
    <property type="match status" value="1"/>
</dbReference>
<dbReference type="InterPro" id="IPR005835">
    <property type="entry name" value="NTP_transferase_dom"/>
</dbReference>
<comment type="catalytic activity">
    <reaction evidence="7">
        <text>alpha-D-mannose 1-phosphate + GTP + H(+) = GDP-alpha-D-mannose + diphosphate</text>
        <dbReference type="Rhea" id="RHEA:15229"/>
        <dbReference type="ChEBI" id="CHEBI:15378"/>
        <dbReference type="ChEBI" id="CHEBI:33019"/>
        <dbReference type="ChEBI" id="CHEBI:37565"/>
        <dbReference type="ChEBI" id="CHEBI:57527"/>
        <dbReference type="ChEBI" id="CHEBI:58409"/>
        <dbReference type="EC" id="2.7.7.13"/>
    </reaction>
</comment>
<organism evidence="12 13">
    <name type="scientific">Methylophilus luteus</name>
    <dbReference type="NCBI Taxonomy" id="640108"/>
    <lineage>
        <taxon>Bacteria</taxon>
        <taxon>Pseudomonadati</taxon>
        <taxon>Pseudomonadota</taxon>
        <taxon>Betaproteobacteria</taxon>
        <taxon>Nitrosomonadales</taxon>
        <taxon>Methylophilaceae</taxon>
        <taxon>Methylophilus</taxon>
    </lineage>
</organism>
<dbReference type="InterPro" id="IPR014710">
    <property type="entry name" value="RmlC-like_jellyroll"/>
</dbReference>
<dbReference type="PANTHER" id="PTHR46390">
    <property type="entry name" value="MANNOSE-1-PHOSPHATE GUANYLYLTRANSFERASE"/>
    <property type="match status" value="1"/>
</dbReference>
<evidence type="ECO:0000256" key="3">
    <source>
        <dbReference type="ARBA" id="ARBA00022679"/>
    </source>
</evidence>
<dbReference type="InterPro" id="IPR054566">
    <property type="entry name" value="ManC/GMP-like_b-helix"/>
</dbReference>
<dbReference type="InterPro" id="IPR051161">
    <property type="entry name" value="Mannose-6P_isomerase_type2"/>
</dbReference>
<feature type="domain" description="MannoseP isomerase/GMP-like beta-helix" evidence="11">
    <location>
        <begin position="299"/>
        <end position="347"/>
    </location>
</feature>
<dbReference type="NCBIfam" id="TIGR01479">
    <property type="entry name" value="GMP_PMI"/>
    <property type="match status" value="1"/>
</dbReference>
<feature type="domain" description="Nucleotidyl transferase" evidence="9">
    <location>
        <begin position="5"/>
        <end position="286"/>
    </location>
</feature>
<dbReference type="PANTHER" id="PTHR46390:SF1">
    <property type="entry name" value="MANNOSE-1-PHOSPHATE GUANYLYLTRANSFERASE"/>
    <property type="match status" value="1"/>
</dbReference>
<comment type="similarity">
    <text evidence="1 8">Belongs to the mannose-6-phosphate isomerase type 2 family.</text>
</comment>
<sequence>MKVIPVVLSGGSGTRLWPLSRAVLPKQLLPLVTDNTMLQETLTRLSSWADIGDPIVVCGNDHRFLVAEQLRQIDLNPESIVLEPVARNTAPAIAAAAISLKDKNVLMLVLPADHVITDVAAFEAAVRKASVAAEQGKLVTFGIQPTHAETGYGYIQSGNALSGAAGAFEVARFVEKPNAETAQQYVDAGNFYWNSGMFLFKPAVFLSELQQYAPAMLNAVTGAVAQSYKDLDFVRLHEASFAESPSDSIDYAVMEKTKLAAIVPASIGWNDVGSWTALKEVQANDAEGNATRGDVFLKDVKNTLIRAESRFVAAVGVEDLLIVETGDAVLVAHRDRAQDVKSIVDHLKASGRSEHQMHPRVYRPWGWYEGIDIGERFQVKRIMVKPGERLSLQMHHHRAEHWVVVSGSAMITVNDVSRLYTENESTYIPIGSTHRLENPGKLPLHLIEVQSGSYLGEDDIVRYEDTYGRS</sequence>
<dbReference type="Gene3D" id="2.60.120.10">
    <property type="entry name" value="Jelly Rolls"/>
    <property type="match status" value="1"/>
</dbReference>
<dbReference type="CDD" id="cd02509">
    <property type="entry name" value="GDP-M1P_Guanylyltransferase"/>
    <property type="match status" value="1"/>
</dbReference>
<keyword evidence="12" id="KW-0413">Isomerase</keyword>
<dbReference type="InterPro" id="IPR011051">
    <property type="entry name" value="RmlC_Cupin_sf"/>
</dbReference>
<evidence type="ECO:0000313" key="12">
    <source>
        <dbReference type="EMBL" id="MFD0912582.1"/>
    </source>
</evidence>
<name>A0ABW3F838_9PROT</name>
<dbReference type="Gene3D" id="3.90.550.10">
    <property type="entry name" value="Spore Coat Polysaccharide Biosynthesis Protein SpsA, Chain A"/>
    <property type="match status" value="1"/>
</dbReference>
<evidence type="ECO:0000256" key="2">
    <source>
        <dbReference type="ARBA" id="ARBA00012387"/>
    </source>
</evidence>
<dbReference type="InterPro" id="IPR006375">
    <property type="entry name" value="Man1P_GuaTrfase/Man6P_Isoase"/>
</dbReference>
<keyword evidence="5" id="KW-0547">Nucleotide-binding</keyword>
<dbReference type="RefSeq" id="WP_379055649.1">
    <property type="nucleotide sequence ID" value="NZ_JBHTKB010000001.1"/>
</dbReference>
<protein>
    <recommendedName>
        <fullName evidence="2">mannose-1-phosphate guanylyltransferase</fullName>
        <ecNumber evidence="2">2.7.7.13</ecNumber>
    </recommendedName>
</protein>
<keyword evidence="4 12" id="KW-0548">Nucleotidyltransferase</keyword>